<gene>
    <name evidence="1" type="ORF">SAMN05444350_10888</name>
</gene>
<dbReference type="AlphaFoldDB" id="A0A1M6E3N1"/>
<accession>A0A1M6E3N1</accession>
<dbReference type="Pfam" id="PF17170">
    <property type="entry name" value="DUF5128"/>
    <property type="match status" value="1"/>
</dbReference>
<dbReference type="GeneID" id="92711781"/>
<dbReference type="PROSITE" id="PS51257">
    <property type="entry name" value="PROKAR_LIPOPROTEIN"/>
    <property type="match status" value="1"/>
</dbReference>
<reference evidence="2" key="1">
    <citation type="submission" date="2016-11" db="EMBL/GenBank/DDBJ databases">
        <authorList>
            <person name="Varghese N."/>
            <person name="Submissions S."/>
        </authorList>
    </citation>
    <scope>NUCLEOTIDE SEQUENCE [LARGE SCALE GENOMIC DNA]</scope>
    <source>
        <strain evidence="2">DSM 26884</strain>
    </source>
</reference>
<sequence length="300" mass="34815">MRNLLLIFLLLFLYSCYNKPESTIMVWNYDDFIEKSLKVSDIADEMTIIQPDSIDYQRGEITHATSFFLVGTEQGILKYNNEGHLIGRIGSIGQGPGEYVGSYTTAINEVDSIIYVYCQDNSKLLSFSYDGFFLSKHSVQLPKEWAWKFYHLKDRLYFYYTVIAGESSPYIYAITDTIGNLLSLKRDESLHFAQGNYYSFSSTNLGCLGDTMLVWNQYSDTIYRVSEKGEEPVAMWGKWNPLFFPYNYFVIDGREYLEAIYQPYELVDAWLASDDPKIREQAKSIDEEGNNVLIRIRLKK</sequence>
<evidence type="ECO:0000313" key="2">
    <source>
        <dbReference type="Proteomes" id="UP000184192"/>
    </source>
</evidence>
<keyword evidence="2" id="KW-1185">Reference proteome</keyword>
<dbReference type="RefSeq" id="WP_025832257.1">
    <property type="nucleotide sequence ID" value="NZ_FQZN01000008.1"/>
</dbReference>
<proteinExistence type="predicted"/>
<evidence type="ECO:0000313" key="1">
    <source>
        <dbReference type="EMBL" id="SHI80144.1"/>
    </source>
</evidence>
<dbReference type="EMBL" id="FQZN01000008">
    <property type="protein sequence ID" value="SHI80144.1"/>
    <property type="molecule type" value="Genomic_DNA"/>
</dbReference>
<name>A0A1M6E3N1_9BACE</name>
<dbReference type="eggNOG" id="ENOG5030J9E">
    <property type="taxonomic scope" value="Bacteria"/>
</dbReference>
<protein>
    <submittedName>
        <fullName evidence="1">6-bladed beta-propeller protein</fullName>
    </submittedName>
</protein>
<dbReference type="Proteomes" id="UP000184192">
    <property type="component" value="Unassembled WGS sequence"/>
</dbReference>
<organism evidence="1 2">
    <name type="scientific">Bacteroides stercorirosoris</name>
    <dbReference type="NCBI Taxonomy" id="871324"/>
    <lineage>
        <taxon>Bacteria</taxon>
        <taxon>Pseudomonadati</taxon>
        <taxon>Bacteroidota</taxon>
        <taxon>Bacteroidia</taxon>
        <taxon>Bacteroidales</taxon>
        <taxon>Bacteroidaceae</taxon>
        <taxon>Bacteroides</taxon>
    </lineage>
</organism>